<dbReference type="AlphaFoldDB" id="A0A1W0W8G4"/>
<reference evidence="3" key="1">
    <citation type="submission" date="2017-01" db="EMBL/GenBank/DDBJ databases">
        <title>Comparative genomics of anhydrobiosis in the tardigrade Hypsibius dujardini.</title>
        <authorList>
            <person name="Yoshida Y."/>
            <person name="Koutsovoulos G."/>
            <person name="Laetsch D."/>
            <person name="Stevens L."/>
            <person name="Kumar S."/>
            <person name="Horikawa D."/>
            <person name="Ishino K."/>
            <person name="Komine S."/>
            <person name="Tomita M."/>
            <person name="Blaxter M."/>
            <person name="Arakawa K."/>
        </authorList>
    </citation>
    <scope>NUCLEOTIDE SEQUENCE [LARGE SCALE GENOMIC DNA]</scope>
    <source>
        <strain evidence="3">Z151</strain>
    </source>
</reference>
<dbReference type="EMBL" id="MTYJ01000171">
    <property type="protein sequence ID" value="OQV11458.1"/>
    <property type="molecule type" value="Genomic_DNA"/>
</dbReference>
<keyword evidence="1" id="KW-0732">Signal</keyword>
<dbReference type="Gene3D" id="3.80.10.10">
    <property type="entry name" value="Ribonuclease Inhibitor"/>
    <property type="match status" value="1"/>
</dbReference>
<evidence type="ECO:0000313" key="2">
    <source>
        <dbReference type="EMBL" id="OQV11458.1"/>
    </source>
</evidence>
<name>A0A1W0W8G4_HYPEX</name>
<accession>A0A1W0W8G4</accession>
<proteinExistence type="predicted"/>
<dbReference type="SUPFAM" id="SSF52058">
    <property type="entry name" value="L domain-like"/>
    <property type="match status" value="1"/>
</dbReference>
<evidence type="ECO:0000313" key="3">
    <source>
        <dbReference type="Proteomes" id="UP000192578"/>
    </source>
</evidence>
<dbReference type="Proteomes" id="UP000192578">
    <property type="component" value="Unassembled WGS sequence"/>
</dbReference>
<feature type="signal peptide" evidence="1">
    <location>
        <begin position="1"/>
        <end position="25"/>
    </location>
</feature>
<feature type="chain" id="PRO_5012867898" evidence="1">
    <location>
        <begin position="26"/>
        <end position="410"/>
    </location>
</feature>
<dbReference type="InterPro" id="IPR032675">
    <property type="entry name" value="LRR_dom_sf"/>
</dbReference>
<sequence length="410" mass="45600">MNPIWYHYQLLLLALLLASLTRTNAENTRINANCISDGFIVECTGAWPTEELQFPANNNTVKVIFRDVVFRSDDLRPLSHVNIKCLEFHNAIAFDASGKEVSLPLQAITIRLDRRKIETLYIEQALIVDWDAELLQDFSRLSILTVGGSRITSVMSNALMATPSLTQFYFEENKLTQFIPWIMFYPAKTALQVIKISNNPDLKQIIPAEMPAGELFAPFLTKLAFVIVSGNPFLTTINETILAIIGRESMTSTIAISIEFVDNGNQCGGCGQSPLIGWVRNTLWPFIWTDANNERNLTVNCQSKCSEKSGESGTLISGNATYWLAYETSACDATIQTPCPDALVSDQCVVYCIVTDFPYVPFANSIFLYRGKPTGVVVVDGHDNRFVKGSPNQSYSGAWSGKNRLTCQSR</sequence>
<gene>
    <name evidence="2" type="ORF">BV898_14254</name>
</gene>
<evidence type="ECO:0000256" key="1">
    <source>
        <dbReference type="SAM" id="SignalP"/>
    </source>
</evidence>
<organism evidence="2 3">
    <name type="scientific">Hypsibius exemplaris</name>
    <name type="common">Freshwater tardigrade</name>
    <dbReference type="NCBI Taxonomy" id="2072580"/>
    <lineage>
        <taxon>Eukaryota</taxon>
        <taxon>Metazoa</taxon>
        <taxon>Ecdysozoa</taxon>
        <taxon>Tardigrada</taxon>
        <taxon>Eutardigrada</taxon>
        <taxon>Parachela</taxon>
        <taxon>Hypsibioidea</taxon>
        <taxon>Hypsibiidae</taxon>
        <taxon>Hypsibius</taxon>
    </lineage>
</organism>
<protein>
    <submittedName>
        <fullName evidence="2">Uncharacterized protein</fullName>
    </submittedName>
</protein>
<keyword evidence="3" id="KW-1185">Reference proteome</keyword>
<comment type="caution">
    <text evidence="2">The sequence shown here is derived from an EMBL/GenBank/DDBJ whole genome shotgun (WGS) entry which is preliminary data.</text>
</comment>